<evidence type="ECO:0000313" key="11">
    <source>
        <dbReference type="Proteomes" id="UP001180087"/>
    </source>
</evidence>
<dbReference type="EMBL" id="CP129113">
    <property type="protein sequence ID" value="WLV24470.1"/>
    <property type="molecule type" value="Genomic_DNA"/>
</dbReference>
<dbReference type="NCBIfam" id="TIGR00796">
    <property type="entry name" value="livcs"/>
    <property type="match status" value="1"/>
</dbReference>
<dbReference type="RefSeq" id="WP_348027524.1">
    <property type="nucleotide sequence ID" value="NZ_CP129113.1"/>
</dbReference>
<feature type="transmembrane region" description="Helical" evidence="9">
    <location>
        <begin position="149"/>
        <end position="172"/>
    </location>
</feature>
<sequence length="448" mass="47644">MKKRDTLFIGFMLFSMFFGAGNLIFPPMLGAQAGTSFWPAIIGFITTGVGLPFAVLFAISLVEGGIRTIGSRVHPKFATIFIVLVYLCIGPLLAIPRNATVAFEMAAAPFIKNPAHMTLGLGIFTFVFFTLVFLIALKPEKMDKYMGRWMAPALLGVMIILCVVALTHLGAPTQAPDQAYSSGAYFAGFLDGYNTMDALAALAFGIVILTAIQDKGVESKKQLRINMILASLVAGVLLSFVYIFLGMSGARMGAAGEFAAGTSLLSAMAQTLFGPAGKIILGLMFLMACLTSVAGLVSACGQYFSKLISWASHKQVAFGVSLIGFLLANMGLAQILKVSVPFLVTAYPITIMLVVLTFCSGLFRNMRIAYATTILFTGVFALLGGLHAAGLNLGIFDTIREAMPLSSYGLEWVLPGLIGLAAGAIFGLMIPREMEEHTAERVSAEDAV</sequence>
<evidence type="ECO:0000256" key="7">
    <source>
        <dbReference type="ARBA" id="ARBA00022989"/>
    </source>
</evidence>
<dbReference type="Pfam" id="PF05525">
    <property type="entry name" value="Branch_AA_trans"/>
    <property type="match status" value="1"/>
</dbReference>
<dbReference type="InterPro" id="IPR004685">
    <property type="entry name" value="Brnchd-chn_aa_trnsp_Livcs"/>
</dbReference>
<feature type="transmembrane region" description="Helical" evidence="9">
    <location>
        <begin position="192"/>
        <end position="212"/>
    </location>
</feature>
<proteinExistence type="inferred from homology"/>
<name>A0ABY9KV78_9BACI</name>
<comment type="subcellular location">
    <subcellularLocation>
        <location evidence="1 9">Cell membrane</location>
        <topology evidence="1 9">Multi-pass membrane protein</topology>
    </subcellularLocation>
</comment>
<evidence type="ECO:0000256" key="3">
    <source>
        <dbReference type="ARBA" id="ARBA00022448"/>
    </source>
</evidence>
<comment type="similarity">
    <text evidence="2 9">Belongs to the branched chain amino acid transporter family.</text>
</comment>
<evidence type="ECO:0000256" key="4">
    <source>
        <dbReference type="ARBA" id="ARBA00022475"/>
    </source>
</evidence>
<evidence type="ECO:0000256" key="8">
    <source>
        <dbReference type="ARBA" id="ARBA00023136"/>
    </source>
</evidence>
<feature type="transmembrane region" description="Helical" evidence="9">
    <location>
        <begin position="7"/>
        <end position="25"/>
    </location>
</feature>
<organism evidence="10 11">
    <name type="scientific">Aciduricibacillus chroicocephali</name>
    <dbReference type="NCBI Taxonomy" id="3054939"/>
    <lineage>
        <taxon>Bacteria</taxon>
        <taxon>Bacillati</taxon>
        <taxon>Bacillota</taxon>
        <taxon>Bacilli</taxon>
        <taxon>Bacillales</taxon>
        <taxon>Bacillaceae</taxon>
        <taxon>Aciduricibacillus</taxon>
    </lineage>
</organism>
<feature type="transmembrane region" description="Helical" evidence="9">
    <location>
        <begin position="316"/>
        <end position="336"/>
    </location>
</feature>
<feature type="transmembrane region" description="Helical" evidence="9">
    <location>
        <begin position="74"/>
        <end position="95"/>
    </location>
</feature>
<keyword evidence="7 9" id="KW-1133">Transmembrane helix</keyword>
<feature type="transmembrane region" description="Helical" evidence="9">
    <location>
        <begin position="370"/>
        <end position="392"/>
    </location>
</feature>
<feature type="transmembrane region" description="Helical" evidence="9">
    <location>
        <begin position="115"/>
        <end position="137"/>
    </location>
</feature>
<evidence type="ECO:0000256" key="6">
    <source>
        <dbReference type="ARBA" id="ARBA00022970"/>
    </source>
</evidence>
<gene>
    <name evidence="10" type="primary">brnQ</name>
    <name evidence="10" type="ORF">QR721_12620</name>
</gene>
<evidence type="ECO:0000256" key="1">
    <source>
        <dbReference type="ARBA" id="ARBA00004651"/>
    </source>
</evidence>
<keyword evidence="6 9" id="KW-0029">Amino-acid transport</keyword>
<keyword evidence="11" id="KW-1185">Reference proteome</keyword>
<keyword evidence="5 9" id="KW-0812">Transmembrane</keyword>
<accession>A0ABY9KV78</accession>
<evidence type="ECO:0000256" key="9">
    <source>
        <dbReference type="RuleBase" id="RU362122"/>
    </source>
</evidence>
<reference evidence="10" key="1">
    <citation type="submission" date="2023-06" db="EMBL/GenBank/DDBJ databases">
        <title>A Treasure from Seagulls: Isolation and Description of Aciduricobacillus qingdaonensis gen. nov., sp. nov., a Rare Obligately Uric Acid-utilizing Member in the Family Bacillaceae.</title>
        <authorList>
            <person name="Liu W."/>
            <person name="Wang B."/>
        </authorList>
    </citation>
    <scope>NUCLEOTIDE SEQUENCE</scope>
    <source>
        <strain evidence="10">44XB</strain>
    </source>
</reference>
<feature type="transmembrane region" description="Helical" evidence="9">
    <location>
        <begin position="342"/>
        <end position="363"/>
    </location>
</feature>
<feature type="transmembrane region" description="Helical" evidence="9">
    <location>
        <begin position="37"/>
        <end position="62"/>
    </location>
</feature>
<feature type="transmembrane region" description="Helical" evidence="9">
    <location>
        <begin position="279"/>
        <end position="304"/>
    </location>
</feature>
<dbReference type="PANTHER" id="PTHR30588:SF7">
    <property type="entry name" value="BRANCHED-CHAIN AMINO ACID CARRIER PROTEIN SAOUHSC_01411-RELATED"/>
    <property type="match status" value="1"/>
</dbReference>
<evidence type="ECO:0000256" key="2">
    <source>
        <dbReference type="ARBA" id="ARBA00008540"/>
    </source>
</evidence>
<evidence type="ECO:0000313" key="10">
    <source>
        <dbReference type="EMBL" id="WLV24470.1"/>
    </source>
</evidence>
<comment type="function">
    <text evidence="9">Component of the transport system for branched-chain amino acids.</text>
</comment>
<feature type="transmembrane region" description="Helical" evidence="9">
    <location>
        <begin position="224"/>
        <end position="245"/>
    </location>
</feature>
<dbReference type="Proteomes" id="UP001180087">
    <property type="component" value="Chromosome"/>
</dbReference>
<protein>
    <recommendedName>
        <fullName evidence="9">Branched-chain amino acid transport system carrier protein</fullName>
    </recommendedName>
</protein>
<feature type="transmembrane region" description="Helical" evidence="9">
    <location>
        <begin position="412"/>
        <end position="431"/>
    </location>
</feature>
<keyword evidence="4" id="KW-1003">Cell membrane</keyword>
<keyword evidence="8 9" id="KW-0472">Membrane</keyword>
<keyword evidence="3 9" id="KW-0813">Transport</keyword>
<dbReference type="PANTHER" id="PTHR30588">
    <property type="entry name" value="BRANCHED-CHAIN AMINO ACID TRANSPORT SYSTEM 2 CARRIER PROTEIN"/>
    <property type="match status" value="1"/>
</dbReference>
<evidence type="ECO:0000256" key="5">
    <source>
        <dbReference type="ARBA" id="ARBA00022692"/>
    </source>
</evidence>